<dbReference type="EMBL" id="FRFG01000048">
    <property type="protein sequence ID" value="SHO57776.1"/>
    <property type="molecule type" value="Genomic_DNA"/>
</dbReference>
<keyword evidence="2" id="KW-1185">Reference proteome</keyword>
<reference evidence="2" key="1">
    <citation type="submission" date="2016-12" db="EMBL/GenBank/DDBJ databases">
        <authorList>
            <person name="Rodrigo-Torres L."/>
            <person name="Arahal R.D."/>
            <person name="Lucena T."/>
        </authorList>
    </citation>
    <scope>NUCLEOTIDE SEQUENCE [LARGE SCALE GENOMIC DNA]</scope>
</reference>
<accession>A0A1M7YZB3</accession>
<dbReference type="OrthoDB" id="6301006at2"/>
<dbReference type="AlphaFoldDB" id="A0A1M7YZB3"/>
<dbReference type="RefSeq" id="WP_073585041.1">
    <property type="nucleotide sequence ID" value="NZ_AP024897.1"/>
</dbReference>
<dbReference type="Proteomes" id="UP000184600">
    <property type="component" value="Unassembled WGS sequence"/>
</dbReference>
<organism evidence="1 2">
    <name type="scientific">Vibrio quintilis</name>
    <dbReference type="NCBI Taxonomy" id="1117707"/>
    <lineage>
        <taxon>Bacteria</taxon>
        <taxon>Pseudomonadati</taxon>
        <taxon>Pseudomonadota</taxon>
        <taxon>Gammaproteobacteria</taxon>
        <taxon>Vibrionales</taxon>
        <taxon>Vibrionaceae</taxon>
        <taxon>Vibrio</taxon>
    </lineage>
</organism>
<dbReference type="STRING" id="1117707.VQ7734_03546"/>
<evidence type="ECO:0000313" key="2">
    <source>
        <dbReference type="Proteomes" id="UP000184600"/>
    </source>
</evidence>
<name>A0A1M7YZB3_9VIBR</name>
<sequence>MIKADNNGNVTGKFRIPPNTPVGTKLVEFFGHTGTQATATFIGASSLRTEVLQKVKWIHNYDPLAQTFTLSSDRHIGGVDLWFKKKGPESVRVQIRETATGLPTKTVLAESILSSEDILLNGSATRFEFSPVFLNANQEYAIVVLTDGAEHEVAISTLGDFDQEKGWVTSQPYQVGVLLSSSNASTWTSHQNKDLTFRLLGARFTETEKTVDLGEFDVSKMTNFKPLTVVERPASDTDLSLYMTDINQKVYQLQEGEALSVSSEQTGKVRLQAKLTGSPLRSPVLYENVQAVTATVQEEADYISRAIPGGTDVKAIVTFESSLPGDAGVEVYIEVGNDWKKVDLHSASATDDGWQACQYILEDITSTTIRTKLVLKGNAANRPRVRSLRMITTK</sequence>
<proteinExistence type="predicted"/>
<gene>
    <name evidence="1" type="ORF">VQ7734_03546</name>
</gene>
<protein>
    <submittedName>
        <fullName evidence="1">Uncharacterized protein</fullName>
    </submittedName>
</protein>
<evidence type="ECO:0000313" key="1">
    <source>
        <dbReference type="EMBL" id="SHO57776.1"/>
    </source>
</evidence>